<keyword evidence="2 8" id="KW-0874">Quinone</keyword>
<evidence type="ECO:0000256" key="2">
    <source>
        <dbReference type="ARBA" id="ARBA00022719"/>
    </source>
</evidence>
<keyword evidence="3 8" id="KW-0521">NADP</keyword>
<evidence type="ECO:0000256" key="1">
    <source>
        <dbReference type="ARBA" id="ARBA00022448"/>
    </source>
</evidence>
<evidence type="ECO:0000256" key="3">
    <source>
        <dbReference type="ARBA" id="ARBA00022857"/>
    </source>
</evidence>
<sequence length="159" mass="17573">MPLLNLVPDNGNRFVADVEKHSSIALWAPPEGGIEGNYQRRLRGIGYRTQILTAKGLGDISRFLLESHGVRPAHLGKKDKRVFTLPPELAIYMDTLPASAKGFVLWIIEGKVLSLFELESLVGLPAAVPKLKVIVEVGSDYNIRWMPLEQAVSKMAEGR</sequence>
<comment type="similarity">
    <text evidence="8">Belongs to the complex I NdhN subunit family.</text>
</comment>
<dbReference type="EC" id="7.1.1.-" evidence="8"/>
<keyword evidence="7 8" id="KW-0472">Membrane</keyword>
<evidence type="ECO:0000313" key="10">
    <source>
        <dbReference type="Proteomes" id="UP001054846"/>
    </source>
</evidence>
<dbReference type="Proteomes" id="UP001054846">
    <property type="component" value="Chromosome"/>
</dbReference>
<accession>A0ABY3PQQ4</accession>
<keyword evidence="8" id="KW-0997">Cell inner membrane</keyword>
<dbReference type="PANTHER" id="PTHR35515:SF1">
    <property type="entry name" value="NAD(P)H-QUINONE OXIDOREDUCTASE SUBUNIT N, CHLOROPLASTIC"/>
    <property type="match status" value="1"/>
</dbReference>
<organism evidence="9 10">
    <name type="scientific">Gloeobacter morelensis MG652769</name>
    <dbReference type="NCBI Taxonomy" id="2781736"/>
    <lineage>
        <taxon>Bacteria</taxon>
        <taxon>Bacillati</taxon>
        <taxon>Cyanobacteriota</taxon>
        <taxon>Cyanophyceae</taxon>
        <taxon>Gloeobacterales</taxon>
        <taxon>Gloeobacteraceae</taxon>
        <taxon>Gloeobacter</taxon>
        <taxon>Gloeobacter morelensis</taxon>
    </lineage>
</organism>
<evidence type="ECO:0000256" key="6">
    <source>
        <dbReference type="ARBA" id="ARBA00023027"/>
    </source>
</evidence>
<evidence type="ECO:0000313" key="9">
    <source>
        <dbReference type="EMBL" id="UFP95985.1"/>
    </source>
</evidence>
<dbReference type="EMBL" id="CP063845">
    <property type="protein sequence ID" value="UFP95985.1"/>
    <property type="molecule type" value="Genomic_DNA"/>
</dbReference>
<keyword evidence="4 8" id="KW-0618">Plastoquinone</keyword>
<keyword evidence="1 8" id="KW-0813">Transport</keyword>
<comment type="catalytic activity">
    <reaction evidence="8">
        <text>a plastoquinone + NADH + (n+1) H(+)(in) = a plastoquinol + NAD(+) + n H(+)(out)</text>
        <dbReference type="Rhea" id="RHEA:42608"/>
        <dbReference type="Rhea" id="RHEA-COMP:9561"/>
        <dbReference type="Rhea" id="RHEA-COMP:9562"/>
        <dbReference type="ChEBI" id="CHEBI:15378"/>
        <dbReference type="ChEBI" id="CHEBI:17757"/>
        <dbReference type="ChEBI" id="CHEBI:57540"/>
        <dbReference type="ChEBI" id="CHEBI:57945"/>
        <dbReference type="ChEBI" id="CHEBI:62192"/>
    </reaction>
</comment>
<evidence type="ECO:0000256" key="8">
    <source>
        <dbReference type="HAMAP-Rule" id="MF_01353"/>
    </source>
</evidence>
<reference evidence="9 10" key="1">
    <citation type="journal article" date="2021" name="Genome Biol. Evol.">
        <title>Complete Genome Sequencing of a Novel Gloeobacter Species from a Waterfall Cave in Mexico.</title>
        <authorList>
            <person name="Saw J.H."/>
            <person name="Cardona T."/>
            <person name="Montejano G."/>
        </authorList>
    </citation>
    <scope>NUCLEOTIDE SEQUENCE [LARGE SCALE GENOMIC DNA]</scope>
    <source>
        <strain evidence="9">MG652769</strain>
    </source>
</reference>
<keyword evidence="8" id="KW-1003">Cell membrane</keyword>
<keyword evidence="10" id="KW-1185">Reference proteome</keyword>
<protein>
    <recommendedName>
        <fullName evidence="8">NAD(P)H-quinone oxidoreductase subunit N</fullName>
        <ecNumber evidence="8">7.1.1.-</ecNumber>
    </recommendedName>
    <alternativeName>
        <fullName evidence="8">NAD(P)H dehydrogenase I subunit N</fullName>
        <shortName evidence="8">NDH-1 subunit N</shortName>
        <shortName evidence="8">NDH-N</shortName>
    </alternativeName>
</protein>
<evidence type="ECO:0000256" key="7">
    <source>
        <dbReference type="ARBA" id="ARBA00023136"/>
    </source>
</evidence>
<name>A0ABY3PQQ4_9CYAN</name>
<dbReference type="HAMAP" id="MF_01353">
    <property type="entry name" value="NDH1_NDH1N"/>
    <property type="match status" value="1"/>
</dbReference>
<evidence type="ECO:0000256" key="4">
    <source>
        <dbReference type="ARBA" id="ARBA00022957"/>
    </source>
</evidence>
<dbReference type="Pfam" id="PF11909">
    <property type="entry name" value="NdhN"/>
    <property type="match status" value="1"/>
</dbReference>
<keyword evidence="5 8" id="KW-1278">Translocase</keyword>
<keyword evidence="6 8" id="KW-0520">NAD</keyword>
<dbReference type="RefSeq" id="WP_230843226.1">
    <property type="nucleotide sequence ID" value="NZ_CP063845.1"/>
</dbReference>
<comment type="catalytic activity">
    <reaction evidence="8">
        <text>a plastoquinone + NADPH + (n+1) H(+)(in) = a plastoquinol + NADP(+) + n H(+)(out)</text>
        <dbReference type="Rhea" id="RHEA:42612"/>
        <dbReference type="Rhea" id="RHEA-COMP:9561"/>
        <dbReference type="Rhea" id="RHEA-COMP:9562"/>
        <dbReference type="ChEBI" id="CHEBI:15378"/>
        <dbReference type="ChEBI" id="CHEBI:17757"/>
        <dbReference type="ChEBI" id="CHEBI:57783"/>
        <dbReference type="ChEBI" id="CHEBI:58349"/>
        <dbReference type="ChEBI" id="CHEBI:62192"/>
    </reaction>
</comment>
<proteinExistence type="inferred from homology"/>
<evidence type="ECO:0000256" key="5">
    <source>
        <dbReference type="ARBA" id="ARBA00022967"/>
    </source>
</evidence>
<comment type="subunit">
    <text evidence="8">NDH-1 can be composed of about 15 different subunits; different subcomplexes with different compositions have been identified which probably have different functions.</text>
</comment>
<comment type="function">
    <text evidence="8">NDH-1 shuttles electrons from an unknown electron donor, via FMN and iron-sulfur (Fe-S) centers, to quinones in the respiratory and/or the photosynthetic chain. The immediate electron acceptor for the enzyme in this species is believed to be plastoquinone. Couples the redox reaction to proton translocation, and thus conserves the redox energy in a proton gradient. Cyanobacterial NDH-1 also plays a role in inorganic carbon-concentration.</text>
</comment>
<gene>
    <name evidence="8" type="primary">ndhN</name>
    <name evidence="9" type="ORF">ISF26_07145</name>
</gene>
<dbReference type="InterPro" id="IPR020874">
    <property type="entry name" value="NAD(P)H-quinone_OxRdtase_su_N"/>
</dbReference>
<dbReference type="PANTHER" id="PTHR35515">
    <property type="entry name" value="NAD(P)H-QUINONE OXIDOREDUCTASE SUBUNIT N, CHLOROPLASTIC"/>
    <property type="match status" value="1"/>
</dbReference>
<comment type="subcellular location">
    <subcellularLocation>
        <location evidence="8">Cell inner membrane</location>
        <topology evidence="8">Peripheral membrane protein</topology>
        <orientation evidence="8">Cytoplasmic side</orientation>
    </subcellularLocation>
</comment>